<feature type="compositionally biased region" description="Low complexity" evidence="1">
    <location>
        <begin position="47"/>
        <end position="82"/>
    </location>
</feature>
<proteinExistence type="predicted"/>
<keyword evidence="3" id="KW-1185">Reference proteome</keyword>
<evidence type="ECO:0000256" key="1">
    <source>
        <dbReference type="SAM" id="MobiDB-lite"/>
    </source>
</evidence>
<feature type="compositionally biased region" description="Polar residues" evidence="1">
    <location>
        <begin position="367"/>
        <end position="389"/>
    </location>
</feature>
<feature type="region of interest" description="Disordered" evidence="1">
    <location>
        <begin position="366"/>
        <end position="410"/>
    </location>
</feature>
<name>A0A448ZHD6_9STRA</name>
<gene>
    <name evidence="2" type="ORF">PSNMU_V1.4_AUG-EV-PASAV3_0083650</name>
</gene>
<dbReference type="OrthoDB" id="37029at2759"/>
<dbReference type="EMBL" id="CAACVS010000354">
    <property type="protein sequence ID" value="VEU41445.1"/>
    <property type="molecule type" value="Genomic_DNA"/>
</dbReference>
<feature type="region of interest" description="Disordered" evidence="1">
    <location>
        <begin position="181"/>
        <end position="280"/>
    </location>
</feature>
<dbReference type="Proteomes" id="UP000291116">
    <property type="component" value="Unassembled WGS sequence"/>
</dbReference>
<protein>
    <submittedName>
        <fullName evidence="2">Uncharacterized protein</fullName>
    </submittedName>
</protein>
<feature type="region of interest" description="Disordered" evidence="1">
    <location>
        <begin position="47"/>
        <end position="124"/>
    </location>
</feature>
<evidence type="ECO:0000313" key="2">
    <source>
        <dbReference type="EMBL" id="VEU41445.1"/>
    </source>
</evidence>
<accession>A0A448ZHD6</accession>
<sequence length="410" mass="42561">MAATSLGVASPAAEAPSEDCGRSMGVGGISEGIHRVGLAAAVANANANAKASTNANASGAARATPGPARGASPSSGMGSSAPQRLPPPPTTTAGLPRSHPYSGSAYGGLARGSGIPGRGGSSGDIRSRLLSRLGIYGSSPPAGDAGGKAAQMQFQKQPLTAAQHRRVRILRGMGVGHNVFYQSPPDGSATRRPLSGVVPSKEPLKTGIYSDDEIDDDSDCDDESIVVPDDSDCDEEHDLQHEEGDNGSRTGVSRRRSSAGSTSGKTKTKMRRSSSTSKLLRTKPTRIAFQDQVEVVPIPTRHEYSDRIKSRIWSNRYELQENAERNAVEFASEGWNWRNVTEDEGMYICSVSGELVHPAWVGGLPTVDNNNSDNNTPGSVGTQSQQTNTPAPPAPGGENLAAPGAPAGGN</sequence>
<feature type="compositionally biased region" description="Low complexity" evidence="1">
    <location>
        <begin position="396"/>
        <end position="410"/>
    </location>
</feature>
<feature type="compositionally biased region" description="Acidic residues" evidence="1">
    <location>
        <begin position="210"/>
        <end position="237"/>
    </location>
</feature>
<reference evidence="2 3" key="1">
    <citation type="submission" date="2019-01" db="EMBL/GenBank/DDBJ databases">
        <authorList>
            <person name="Ferrante I. M."/>
        </authorList>
    </citation>
    <scope>NUCLEOTIDE SEQUENCE [LARGE SCALE GENOMIC DNA]</scope>
    <source>
        <strain evidence="2 3">B856</strain>
    </source>
</reference>
<feature type="region of interest" description="Disordered" evidence="1">
    <location>
        <begin position="1"/>
        <end position="28"/>
    </location>
</feature>
<organism evidence="2 3">
    <name type="scientific">Pseudo-nitzschia multistriata</name>
    <dbReference type="NCBI Taxonomy" id="183589"/>
    <lineage>
        <taxon>Eukaryota</taxon>
        <taxon>Sar</taxon>
        <taxon>Stramenopiles</taxon>
        <taxon>Ochrophyta</taxon>
        <taxon>Bacillariophyta</taxon>
        <taxon>Bacillariophyceae</taxon>
        <taxon>Bacillariophycidae</taxon>
        <taxon>Bacillariales</taxon>
        <taxon>Bacillariaceae</taxon>
        <taxon>Pseudo-nitzschia</taxon>
    </lineage>
</organism>
<dbReference type="AlphaFoldDB" id="A0A448ZHD6"/>
<evidence type="ECO:0000313" key="3">
    <source>
        <dbReference type="Proteomes" id="UP000291116"/>
    </source>
</evidence>
<feature type="compositionally biased region" description="Gly residues" evidence="1">
    <location>
        <begin position="105"/>
        <end position="122"/>
    </location>
</feature>